<evidence type="ECO:0000313" key="3">
    <source>
        <dbReference type="Proteomes" id="UP000704068"/>
    </source>
</evidence>
<evidence type="ECO:0000313" key="2">
    <source>
        <dbReference type="EMBL" id="MBF0970151.1"/>
    </source>
</evidence>
<keyword evidence="1" id="KW-0732">Signal</keyword>
<organism evidence="2 3">
    <name type="scientific">Alloprevotella tannerae</name>
    <dbReference type="NCBI Taxonomy" id="76122"/>
    <lineage>
        <taxon>Bacteria</taxon>
        <taxon>Pseudomonadati</taxon>
        <taxon>Bacteroidota</taxon>
        <taxon>Bacteroidia</taxon>
        <taxon>Bacteroidales</taxon>
        <taxon>Prevotellaceae</taxon>
        <taxon>Alloprevotella</taxon>
    </lineage>
</organism>
<proteinExistence type="predicted"/>
<feature type="chain" id="PRO_5037987902" evidence="1">
    <location>
        <begin position="20"/>
        <end position="156"/>
    </location>
</feature>
<dbReference type="EMBL" id="JABZGR010000007">
    <property type="protein sequence ID" value="MBF0970151.1"/>
    <property type="molecule type" value="Genomic_DNA"/>
</dbReference>
<name>A0A929WZS8_9BACT</name>
<protein>
    <submittedName>
        <fullName evidence="2">Outer membrane beta-barrel protein</fullName>
    </submittedName>
</protein>
<comment type="caution">
    <text evidence="2">The sequence shown here is derived from an EMBL/GenBank/DDBJ whole genome shotgun (WGS) entry which is preliminary data.</text>
</comment>
<accession>A0A929WZS8</accession>
<dbReference type="RefSeq" id="WP_296089729.1">
    <property type="nucleotide sequence ID" value="NZ_CAUOSC010000005.1"/>
</dbReference>
<gene>
    <name evidence="2" type="ORF">HXK21_03785</name>
</gene>
<dbReference type="AlphaFoldDB" id="A0A929WZS8"/>
<feature type="signal peptide" evidence="1">
    <location>
        <begin position="1"/>
        <end position="19"/>
    </location>
</feature>
<evidence type="ECO:0000256" key="1">
    <source>
        <dbReference type="SAM" id="SignalP"/>
    </source>
</evidence>
<reference evidence="2" key="1">
    <citation type="submission" date="2020-04" db="EMBL/GenBank/DDBJ databases">
        <title>Deep metagenomics examines the oral microbiome during advanced dental caries in children, revealing novel taxa and co-occurrences with host molecules.</title>
        <authorList>
            <person name="Baker J.L."/>
            <person name="Morton J.T."/>
            <person name="Dinis M."/>
            <person name="Alvarez R."/>
            <person name="Tran N.C."/>
            <person name="Knight R."/>
            <person name="Edlund A."/>
        </authorList>
    </citation>
    <scope>NUCLEOTIDE SEQUENCE</scope>
    <source>
        <strain evidence="2">JCVI_34_bin.1</strain>
    </source>
</reference>
<sequence>MKKIVSLFLLLFLVTTAKAQFKEGTKYVGTSFTGLSYNSNEHLRFGVQADAGYFFADSWMLHANVGFEHTRKYNALSLGASLRYYILQNGLYLSAGGGFEHTSTGNNDIVVPLEVGYTFYLNHYVAVEPALYYKISLNDFSRGSTIGLRIGLGYYF</sequence>
<dbReference type="Proteomes" id="UP000704068">
    <property type="component" value="Unassembled WGS sequence"/>
</dbReference>